<evidence type="ECO:0000313" key="3">
    <source>
        <dbReference type="Proteomes" id="UP001281410"/>
    </source>
</evidence>
<dbReference type="AlphaFoldDB" id="A0AAE0DSR1"/>
<evidence type="ECO:0000313" key="2">
    <source>
        <dbReference type="EMBL" id="KAK3183485.1"/>
    </source>
</evidence>
<gene>
    <name evidence="2" type="ORF">Dsin_030771</name>
</gene>
<reference evidence="2" key="1">
    <citation type="journal article" date="2023" name="Plant J.">
        <title>Genome sequences and population genomics provide insights into the demographic history, inbreeding, and mutation load of two 'living fossil' tree species of Dipteronia.</title>
        <authorList>
            <person name="Feng Y."/>
            <person name="Comes H.P."/>
            <person name="Chen J."/>
            <person name="Zhu S."/>
            <person name="Lu R."/>
            <person name="Zhang X."/>
            <person name="Li P."/>
            <person name="Qiu J."/>
            <person name="Olsen K.M."/>
            <person name="Qiu Y."/>
        </authorList>
    </citation>
    <scope>NUCLEOTIDE SEQUENCE</scope>
    <source>
        <strain evidence="2">NBL</strain>
    </source>
</reference>
<feature type="region of interest" description="Disordered" evidence="1">
    <location>
        <begin position="130"/>
        <end position="166"/>
    </location>
</feature>
<accession>A0AAE0DSR1</accession>
<sequence>MVSEPRRARNSENRGQNRIGLEIKVLKIDFGSHQSVLLIDRRATVKTSPKSELRRSHMRPLKLERGSYAQLVASGTYRHTPIVFFARSAGSDPTSADVTNGVITAGIFRQQRNILLSWLTFCKRGAQQVTSTTPSHQQGHENAESQGESSIADKGTSRNARKRRVSTEVKIVKDNQIMLGHASRGKGDNKLFLLCKLYGSESRGRDDDAVGFGGGDDDDEDESEHPGEVSIGKKLWTFVM</sequence>
<keyword evidence="3" id="KW-1185">Reference proteome</keyword>
<protein>
    <submittedName>
        <fullName evidence="2">Uncharacterized protein</fullName>
    </submittedName>
</protein>
<name>A0AAE0DSR1_9ROSI</name>
<organism evidence="2 3">
    <name type="scientific">Dipteronia sinensis</name>
    <dbReference type="NCBI Taxonomy" id="43782"/>
    <lineage>
        <taxon>Eukaryota</taxon>
        <taxon>Viridiplantae</taxon>
        <taxon>Streptophyta</taxon>
        <taxon>Embryophyta</taxon>
        <taxon>Tracheophyta</taxon>
        <taxon>Spermatophyta</taxon>
        <taxon>Magnoliopsida</taxon>
        <taxon>eudicotyledons</taxon>
        <taxon>Gunneridae</taxon>
        <taxon>Pentapetalae</taxon>
        <taxon>rosids</taxon>
        <taxon>malvids</taxon>
        <taxon>Sapindales</taxon>
        <taxon>Sapindaceae</taxon>
        <taxon>Hippocastanoideae</taxon>
        <taxon>Acereae</taxon>
        <taxon>Dipteronia</taxon>
    </lineage>
</organism>
<proteinExistence type="predicted"/>
<evidence type="ECO:0000256" key="1">
    <source>
        <dbReference type="SAM" id="MobiDB-lite"/>
    </source>
</evidence>
<feature type="region of interest" description="Disordered" evidence="1">
    <location>
        <begin position="202"/>
        <end position="231"/>
    </location>
</feature>
<dbReference type="Proteomes" id="UP001281410">
    <property type="component" value="Unassembled WGS sequence"/>
</dbReference>
<dbReference type="EMBL" id="JANJYJ010000010">
    <property type="protein sequence ID" value="KAK3183485.1"/>
    <property type="molecule type" value="Genomic_DNA"/>
</dbReference>
<comment type="caution">
    <text evidence="2">The sequence shown here is derived from an EMBL/GenBank/DDBJ whole genome shotgun (WGS) entry which is preliminary data.</text>
</comment>